<dbReference type="Pfam" id="PF13860">
    <property type="entry name" value="FlgD_ig"/>
    <property type="match status" value="1"/>
</dbReference>
<comment type="caution">
    <text evidence="2">The sequence shown here is derived from an EMBL/GenBank/DDBJ whole genome shotgun (WGS) entry which is preliminary data.</text>
</comment>
<dbReference type="InterPro" id="IPR025965">
    <property type="entry name" value="FlgD/Vpr_Ig-like"/>
</dbReference>
<dbReference type="Gene3D" id="2.60.40.4070">
    <property type="match status" value="1"/>
</dbReference>
<dbReference type="Gene3D" id="2.60.120.260">
    <property type="entry name" value="Galactose-binding domain-like"/>
    <property type="match status" value="1"/>
</dbReference>
<sequence>MGRKVLLPIFIFSFSLAGNILPNPSFEIWLDTLGINLPLGWLTSEIIRESSAVKSTFAHTGEFSVNLIGRDTVAFITTTTIVSPGKSYLFSGWARTQNPLPGSFTLQFLNLLGNPIGNPTILPVYFSTNYREYRTWVTAPESAFFLICALITFPNTNTFVDDVTLDDTSFQLIAERKNRAIPSSPFSFYLSYPQRVEIRIYNLLGEEIRRIDLGVLSPGFHQFFWDKRDKNGRIVRKGLYFVKIATQEKNWVKKFFIF</sequence>
<gene>
    <name evidence="2" type="ORF">ENX07_06550</name>
</gene>
<evidence type="ECO:0000259" key="1">
    <source>
        <dbReference type="Pfam" id="PF13860"/>
    </source>
</evidence>
<organism evidence="2">
    <name type="scientific">candidate division WOR-3 bacterium</name>
    <dbReference type="NCBI Taxonomy" id="2052148"/>
    <lineage>
        <taxon>Bacteria</taxon>
        <taxon>Bacteria division WOR-3</taxon>
    </lineage>
</organism>
<proteinExistence type="predicted"/>
<reference evidence="2" key="1">
    <citation type="journal article" date="2020" name="mSystems">
        <title>Genome- and Community-Level Interaction Insights into Carbon Utilization and Element Cycling Functions of Hydrothermarchaeota in Hydrothermal Sediment.</title>
        <authorList>
            <person name="Zhou Z."/>
            <person name="Liu Y."/>
            <person name="Xu W."/>
            <person name="Pan J."/>
            <person name="Luo Z.H."/>
            <person name="Li M."/>
        </authorList>
    </citation>
    <scope>NUCLEOTIDE SEQUENCE [LARGE SCALE GENOMIC DNA]</scope>
    <source>
        <strain evidence="2">SpSt-906</strain>
    </source>
</reference>
<protein>
    <recommendedName>
        <fullName evidence="1">FlgD/Vpr Ig-like domain-containing protein</fullName>
    </recommendedName>
</protein>
<feature type="domain" description="FlgD/Vpr Ig-like" evidence="1">
    <location>
        <begin position="194"/>
        <end position="247"/>
    </location>
</feature>
<dbReference type="EMBL" id="DTMQ01000040">
    <property type="protein sequence ID" value="HGE99706.1"/>
    <property type="molecule type" value="Genomic_DNA"/>
</dbReference>
<accession>A0A7C3UZC8</accession>
<name>A0A7C3UZC8_UNCW3</name>
<dbReference type="AlphaFoldDB" id="A0A7C3UZC8"/>
<evidence type="ECO:0000313" key="2">
    <source>
        <dbReference type="EMBL" id="HGE99706.1"/>
    </source>
</evidence>